<accession>A0A4R6LSG4</accession>
<organism evidence="2 3">
    <name type="scientific">Enemella evansiae</name>
    <dbReference type="NCBI Taxonomy" id="2016499"/>
    <lineage>
        <taxon>Bacteria</taxon>
        <taxon>Bacillati</taxon>
        <taxon>Actinomycetota</taxon>
        <taxon>Actinomycetes</taxon>
        <taxon>Propionibacteriales</taxon>
        <taxon>Propionibacteriaceae</taxon>
        <taxon>Enemella</taxon>
    </lineage>
</organism>
<dbReference type="RefSeq" id="WP_094404715.1">
    <property type="nucleotide sequence ID" value="NZ_NMVO01000001.1"/>
</dbReference>
<evidence type="ECO:0000313" key="3">
    <source>
        <dbReference type="Proteomes" id="UP000215896"/>
    </source>
</evidence>
<accession>A0A255GTS6</accession>
<keyword evidence="1" id="KW-0067">ATP-binding</keyword>
<sequence length="416" mass="47780">MTTERHHLIGLLLGAEEDWPQAFEALLPKLGPLTGADGVRHRIESERLTIEPFDLTQPVRTDLVIDRLAHWYYVPREWLKKASLMNGTYLLNSPFTFQAMEKHSAYCAMLRLGLKVPRTILVPYKNPVDNVRWAYTSAKYNLPFDLDQIADDLGYPLYMKPFDGGGWRGVSRVDNRDDLHRAYDASGEMLMHLQATVDYDVFARALSIGPETMVMDFRPENPMHERYQVNHQFLSAKAGHEVAAISRIVNAFFGWEFNSAEMLVAGDEVYPIDYANACPDVAVTSLHYYFPWAMTALLRWSAYCLVSGRRASVDLHTDDYFKIADDPALDYSAKLEAYLELADAQLDADRYWTWCDQHLAHLPEAVHDWFASPGFDRILVETVRSTYPEHEWPKFLDHFRGLVSAWVHDQEARPAS</sequence>
<comment type="caution">
    <text evidence="2">The sequence shown here is derived from an EMBL/GenBank/DDBJ whole genome shotgun (WGS) entry which is preliminary data.</text>
</comment>
<dbReference type="SUPFAM" id="SSF56059">
    <property type="entry name" value="Glutathione synthetase ATP-binding domain-like"/>
    <property type="match status" value="1"/>
</dbReference>
<reference evidence="2 3" key="1">
    <citation type="submission" date="2017-07" db="EMBL/GenBank/DDBJ databases">
        <title>Draft whole genome sequences of clinical Proprionibacteriaceae strains.</title>
        <authorList>
            <person name="Bernier A.-M."/>
            <person name="Bernard K."/>
            <person name="Domingo M.-C."/>
        </authorList>
    </citation>
    <scope>NUCLEOTIDE SEQUENCE [LARGE SCALE GENOMIC DNA]</scope>
    <source>
        <strain evidence="2 3">NML 030167</strain>
    </source>
</reference>
<dbReference type="GO" id="GO:0005524">
    <property type="term" value="F:ATP binding"/>
    <property type="evidence" value="ECO:0007669"/>
    <property type="project" value="UniProtKB-UniRule"/>
</dbReference>
<dbReference type="EMBL" id="NMVO01000001">
    <property type="protein sequence ID" value="OYO17943.1"/>
    <property type="molecule type" value="Genomic_DNA"/>
</dbReference>
<keyword evidence="1" id="KW-0547">Nucleotide-binding</keyword>
<gene>
    <name evidence="2" type="ORF">CGZ94_01935</name>
</gene>
<dbReference type="Gene3D" id="3.30.1490.20">
    <property type="entry name" value="ATP-grasp fold, A domain"/>
    <property type="match status" value="1"/>
</dbReference>
<dbReference type="Proteomes" id="UP000215896">
    <property type="component" value="Unassembled WGS sequence"/>
</dbReference>
<dbReference type="InterPro" id="IPR013815">
    <property type="entry name" value="ATP_grasp_subdomain_1"/>
</dbReference>
<dbReference type="GO" id="GO:0046872">
    <property type="term" value="F:metal ion binding"/>
    <property type="evidence" value="ECO:0007669"/>
    <property type="project" value="InterPro"/>
</dbReference>
<name>A0A255GTS6_9ACTN</name>
<evidence type="ECO:0000256" key="1">
    <source>
        <dbReference type="PROSITE-ProRule" id="PRU00409"/>
    </source>
</evidence>
<proteinExistence type="predicted"/>
<keyword evidence="3" id="KW-1185">Reference proteome</keyword>
<dbReference type="InterPro" id="IPR011761">
    <property type="entry name" value="ATP-grasp"/>
</dbReference>
<protein>
    <submittedName>
        <fullName evidence="2">Uncharacterized protein</fullName>
    </submittedName>
</protein>
<dbReference type="OrthoDB" id="108548at2"/>
<dbReference type="AlphaFoldDB" id="A0A255GTS6"/>
<evidence type="ECO:0000313" key="2">
    <source>
        <dbReference type="EMBL" id="OYO17943.1"/>
    </source>
</evidence>
<dbReference type="PROSITE" id="PS50975">
    <property type="entry name" value="ATP_GRASP"/>
    <property type="match status" value="1"/>
</dbReference>